<comment type="caution">
    <text evidence="1">The sequence shown here is derived from an EMBL/GenBank/DDBJ whole genome shotgun (WGS) entry which is preliminary data.</text>
</comment>
<name>A0A4Y2C369_ARAVE</name>
<proteinExistence type="predicted"/>
<gene>
    <name evidence="1" type="ORF">AVEN_172106_1</name>
</gene>
<keyword evidence="2" id="KW-1185">Reference proteome</keyword>
<evidence type="ECO:0000313" key="2">
    <source>
        <dbReference type="Proteomes" id="UP000499080"/>
    </source>
</evidence>
<dbReference type="EMBL" id="BGPR01085311">
    <property type="protein sequence ID" value="GBL98920.1"/>
    <property type="molecule type" value="Genomic_DNA"/>
</dbReference>
<organism evidence="1 2">
    <name type="scientific">Araneus ventricosus</name>
    <name type="common">Orbweaver spider</name>
    <name type="synonym">Epeira ventricosa</name>
    <dbReference type="NCBI Taxonomy" id="182803"/>
    <lineage>
        <taxon>Eukaryota</taxon>
        <taxon>Metazoa</taxon>
        <taxon>Ecdysozoa</taxon>
        <taxon>Arthropoda</taxon>
        <taxon>Chelicerata</taxon>
        <taxon>Arachnida</taxon>
        <taxon>Araneae</taxon>
        <taxon>Araneomorphae</taxon>
        <taxon>Entelegynae</taxon>
        <taxon>Araneoidea</taxon>
        <taxon>Araneidae</taxon>
        <taxon>Araneus</taxon>
    </lineage>
</organism>
<accession>A0A4Y2C369</accession>
<sequence length="149" mass="17430">MEIPCCPKTSRKTMHCGLGHYTCEEAMICFSQIGPFSQYTFKQNRKDTSVILLDDRLTLAYPNNIRNLSHVEKTCRIWSARMWVVLYLFPTSSNVLNRQKRFYTTRQWRRDRGARGLYMPLAPVLGAIRDEKSTIRDEKIPCSGRVYTN</sequence>
<protein>
    <submittedName>
        <fullName evidence="1">Uncharacterized protein</fullName>
    </submittedName>
</protein>
<reference evidence="1 2" key="1">
    <citation type="journal article" date="2019" name="Sci. Rep.">
        <title>Orb-weaving spider Araneus ventricosus genome elucidates the spidroin gene catalogue.</title>
        <authorList>
            <person name="Kono N."/>
            <person name="Nakamura H."/>
            <person name="Ohtoshi R."/>
            <person name="Moran D.A.P."/>
            <person name="Shinohara A."/>
            <person name="Yoshida Y."/>
            <person name="Fujiwara M."/>
            <person name="Mori M."/>
            <person name="Tomita M."/>
            <person name="Arakawa K."/>
        </authorList>
    </citation>
    <scope>NUCLEOTIDE SEQUENCE [LARGE SCALE GENOMIC DNA]</scope>
</reference>
<dbReference type="AlphaFoldDB" id="A0A4Y2C369"/>
<dbReference type="Proteomes" id="UP000499080">
    <property type="component" value="Unassembled WGS sequence"/>
</dbReference>
<evidence type="ECO:0000313" key="1">
    <source>
        <dbReference type="EMBL" id="GBL98920.1"/>
    </source>
</evidence>